<dbReference type="CDD" id="cd00419">
    <property type="entry name" value="Ferrochelatase_C"/>
    <property type="match status" value="1"/>
</dbReference>
<dbReference type="GO" id="GO:0006783">
    <property type="term" value="P:heme biosynthetic process"/>
    <property type="evidence" value="ECO:0007669"/>
    <property type="project" value="UniProtKB-UniRule"/>
</dbReference>
<dbReference type="STRING" id="1423750.FC89_GL000923"/>
<dbReference type="EMBL" id="AZGB01000016">
    <property type="protein sequence ID" value="KRM06056.1"/>
    <property type="molecule type" value="Genomic_DNA"/>
</dbReference>
<keyword evidence="13" id="KW-1185">Reference proteome</keyword>
<dbReference type="UniPathway" id="UPA00252"/>
<dbReference type="GO" id="GO:0004325">
    <property type="term" value="F:ferrochelatase activity"/>
    <property type="evidence" value="ECO:0007669"/>
    <property type="project" value="UniProtKB-UniRule"/>
</dbReference>
<keyword evidence="7 10" id="KW-0456">Lyase</keyword>
<dbReference type="NCBIfam" id="TIGR00109">
    <property type="entry name" value="hemH"/>
    <property type="match status" value="1"/>
</dbReference>
<accession>A0A0R1VJW5</accession>
<dbReference type="OrthoDB" id="9809741at2"/>
<dbReference type="PANTHER" id="PTHR11108:SF1">
    <property type="entry name" value="FERROCHELATASE, MITOCHONDRIAL"/>
    <property type="match status" value="1"/>
</dbReference>
<evidence type="ECO:0000256" key="8">
    <source>
        <dbReference type="ARBA" id="ARBA00023244"/>
    </source>
</evidence>
<evidence type="ECO:0000256" key="4">
    <source>
        <dbReference type="ARBA" id="ARBA00022723"/>
    </source>
</evidence>
<dbReference type="InterPro" id="IPR033659">
    <property type="entry name" value="Ferrochelatase_N"/>
</dbReference>
<keyword evidence="5 10" id="KW-0408">Iron</keyword>
<keyword evidence="4 10" id="KW-0479">Metal-binding</keyword>
<comment type="catalytic activity">
    <reaction evidence="9">
        <text>Fe-coproporphyrin III + 2 H(+) = coproporphyrin III + Fe(2+)</text>
        <dbReference type="Rhea" id="RHEA:49572"/>
        <dbReference type="ChEBI" id="CHEBI:15378"/>
        <dbReference type="ChEBI" id="CHEBI:29033"/>
        <dbReference type="ChEBI" id="CHEBI:68438"/>
        <dbReference type="ChEBI" id="CHEBI:131725"/>
        <dbReference type="EC" id="4.99.1.9"/>
    </reaction>
    <physiologicalReaction direction="right-to-left" evidence="9">
        <dbReference type="Rhea" id="RHEA:49574"/>
    </physiologicalReaction>
</comment>
<dbReference type="AlphaFoldDB" id="A0A0R1VJW5"/>
<comment type="caution">
    <text evidence="12">The sequence shown here is derived from an EMBL/GenBank/DDBJ whole genome shotgun (WGS) entry which is preliminary data.</text>
</comment>
<feature type="binding site" evidence="10">
    <location>
        <position position="191"/>
    </location>
    <ligand>
        <name>Fe(2+)</name>
        <dbReference type="ChEBI" id="CHEBI:29033"/>
    </ligand>
</feature>
<evidence type="ECO:0000256" key="10">
    <source>
        <dbReference type="HAMAP-Rule" id="MF_00323"/>
    </source>
</evidence>
<comment type="similarity">
    <text evidence="2 10 11">Belongs to the ferrochelatase family.</text>
</comment>
<dbReference type="Gene3D" id="3.40.50.1400">
    <property type="match status" value="2"/>
</dbReference>
<evidence type="ECO:0000313" key="13">
    <source>
        <dbReference type="Proteomes" id="UP000051451"/>
    </source>
</evidence>
<protein>
    <recommendedName>
        <fullName evidence="10">Coproporphyrin III ferrochelatase</fullName>
        <ecNumber evidence="10">4.99.1.9</ecNumber>
    </recommendedName>
</protein>
<evidence type="ECO:0000256" key="2">
    <source>
        <dbReference type="ARBA" id="ARBA00007718"/>
    </source>
</evidence>
<dbReference type="InterPro" id="IPR033644">
    <property type="entry name" value="Ferrochelatase_C"/>
</dbReference>
<dbReference type="RefSeq" id="WP_057871678.1">
    <property type="nucleotide sequence ID" value="NZ_AZGB01000016.1"/>
</dbReference>
<evidence type="ECO:0000256" key="11">
    <source>
        <dbReference type="RuleBase" id="RU000607"/>
    </source>
</evidence>
<comment type="caution">
    <text evidence="10">Lacks conserved residue(s) required for the propagation of feature annotation.</text>
</comment>
<dbReference type="SUPFAM" id="SSF53800">
    <property type="entry name" value="Chelatase"/>
    <property type="match status" value="1"/>
</dbReference>
<keyword evidence="6 10" id="KW-0350">Heme biosynthesis</keyword>
<evidence type="ECO:0000256" key="7">
    <source>
        <dbReference type="ARBA" id="ARBA00023239"/>
    </source>
</evidence>
<dbReference type="InterPro" id="IPR001015">
    <property type="entry name" value="Ferrochelatase"/>
</dbReference>
<reference evidence="12 13" key="1">
    <citation type="journal article" date="2015" name="Genome Announc.">
        <title>Expanding the biotechnology potential of lactobacilli through comparative genomics of 213 strains and associated genera.</title>
        <authorList>
            <person name="Sun Z."/>
            <person name="Harris H.M."/>
            <person name="McCann A."/>
            <person name="Guo C."/>
            <person name="Argimon S."/>
            <person name="Zhang W."/>
            <person name="Yang X."/>
            <person name="Jeffery I.B."/>
            <person name="Cooney J.C."/>
            <person name="Kagawa T.F."/>
            <person name="Liu W."/>
            <person name="Song Y."/>
            <person name="Salvetti E."/>
            <person name="Wrobel A."/>
            <person name="Rasinkangas P."/>
            <person name="Parkhill J."/>
            <person name="Rea M.C."/>
            <person name="O'Sullivan O."/>
            <person name="Ritari J."/>
            <person name="Douillard F.P."/>
            <person name="Paul Ross R."/>
            <person name="Yang R."/>
            <person name="Briner A.E."/>
            <person name="Felis G.E."/>
            <person name="de Vos W.M."/>
            <person name="Barrangou R."/>
            <person name="Klaenhammer T.R."/>
            <person name="Caufield P.W."/>
            <person name="Cui Y."/>
            <person name="Zhang H."/>
            <person name="O'Toole P.W."/>
        </authorList>
    </citation>
    <scope>NUCLEOTIDE SEQUENCE [LARGE SCALE GENOMIC DNA]</scope>
    <source>
        <strain evidence="12 13">DSM 18630</strain>
    </source>
</reference>
<dbReference type="EC" id="4.99.1.9" evidence="10"/>
<evidence type="ECO:0000256" key="1">
    <source>
        <dbReference type="ARBA" id="ARBA00004744"/>
    </source>
</evidence>
<dbReference type="InterPro" id="IPR019772">
    <property type="entry name" value="Ferrochelatase_AS"/>
</dbReference>
<evidence type="ECO:0000313" key="12">
    <source>
        <dbReference type="EMBL" id="KRM06056.1"/>
    </source>
</evidence>
<organism evidence="12 13">
    <name type="scientific">Liquorilactobacillus ghanensis DSM 18630</name>
    <dbReference type="NCBI Taxonomy" id="1423750"/>
    <lineage>
        <taxon>Bacteria</taxon>
        <taxon>Bacillati</taxon>
        <taxon>Bacillota</taxon>
        <taxon>Bacilli</taxon>
        <taxon>Lactobacillales</taxon>
        <taxon>Lactobacillaceae</taxon>
        <taxon>Liquorilactobacillus</taxon>
    </lineage>
</organism>
<keyword evidence="3 10" id="KW-0963">Cytoplasm</keyword>
<dbReference type="FunFam" id="3.40.50.1400:FF:000002">
    <property type="entry name" value="Ferrochelatase"/>
    <property type="match status" value="1"/>
</dbReference>
<dbReference type="PANTHER" id="PTHR11108">
    <property type="entry name" value="FERROCHELATASE"/>
    <property type="match status" value="1"/>
</dbReference>
<dbReference type="Pfam" id="PF00762">
    <property type="entry name" value="Ferrochelatase"/>
    <property type="match status" value="1"/>
</dbReference>
<feature type="binding site" evidence="10">
    <location>
        <position position="271"/>
    </location>
    <ligand>
        <name>Fe(2+)</name>
        <dbReference type="ChEBI" id="CHEBI:29033"/>
    </ligand>
</feature>
<evidence type="ECO:0000256" key="6">
    <source>
        <dbReference type="ARBA" id="ARBA00023133"/>
    </source>
</evidence>
<gene>
    <name evidence="10" type="primary">cpfC</name>
    <name evidence="12" type="ORF">FC89_GL000923</name>
</gene>
<comment type="subcellular location">
    <subcellularLocation>
        <location evidence="10 11">Cytoplasm</location>
    </subcellularLocation>
</comment>
<dbReference type="GO" id="GO:0046872">
    <property type="term" value="F:metal ion binding"/>
    <property type="evidence" value="ECO:0007669"/>
    <property type="project" value="UniProtKB-UniRule"/>
</dbReference>
<evidence type="ECO:0000256" key="5">
    <source>
        <dbReference type="ARBA" id="ARBA00023004"/>
    </source>
</evidence>
<dbReference type="CDD" id="cd03411">
    <property type="entry name" value="Ferrochelatase_N"/>
    <property type="match status" value="1"/>
</dbReference>
<dbReference type="GO" id="GO:0005737">
    <property type="term" value="C:cytoplasm"/>
    <property type="evidence" value="ECO:0007669"/>
    <property type="project" value="UniProtKB-SubCell"/>
</dbReference>
<evidence type="ECO:0000256" key="3">
    <source>
        <dbReference type="ARBA" id="ARBA00022490"/>
    </source>
</evidence>
<proteinExistence type="inferred from homology"/>
<dbReference type="PROSITE" id="PS00534">
    <property type="entry name" value="FERROCHELATASE"/>
    <property type="match status" value="1"/>
</dbReference>
<comment type="function">
    <text evidence="10 11">Involved in coproporphyrin-dependent heme b biosynthesis. Catalyzes the insertion of ferrous iron into coproporphyrin III to form Fe-coproporphyrin III.</text>
</comment>
<sequence>MKKGVLLINLGTPASPTPTAVRKYLKLFLSDQRVIDMPSWKWQPILNTMILPHRPAKSAELYRQIWSKENGSPLLYYTQQQAQQLQELLPEHQVRFAMSYSHPMIATELKRFEQNQITDLTIIPMYPQYSTTTVGSVVDDINRFYFKRVRIPNLRIVTDFCDFSPYIKALAAKIQQEITDFKPDQILFSYHGIPKSYVTKGDPYQERCETTTKLLRAELNTEIPIKQTYQSRFGPDEWLKPATDETLKQLPAKGSKRVLVVAPSFVADCLETLHELDIENRQYFISNGGEDFRLVPALNADESFTQVLRQLVLNLR</sequence>
<dbReference type="GeneID" id="98318950"/>
<comment type="pathway">
    <text evidence="1 10 11">Porphyrin-containing compound metabolism; protoheme biosynthesis.</text>
</comment>
<name>A0A0R1VJW5_9LACO</name>
<evidence type="ECO:0000256" key="9">
    <source>
        <dbReference type="ARBA" id="ARBA00024536"/>
    </source>
</evidence>
<dbReference type="HAMAP" id="MF_00323">
    <property type="entry name" value="Ferrochelatase"/>
    <property type="match status" value="1"/>
</dbReference>
<dbReference type="PATRIC" id="fig|1423750.3.peg.947"/>
<dbReference type="Proteomes" id="UP000051451">
    <property type="component" value="Unassembled WGS sequence"/>
</dbReference>
<keyword evidence="8 10" id="KW-0627">Porphyrin biosynthesis</keyword>